<dbReference type="AlphaFoldDB" id="A0A820Y588"/>
<sequence>MAKFLSRLFSGSSKRSFRGSQPSINENNQQTGTGSNLRSASS</sequence>
<dbReference type="Proteomes" id="UP000663866">
    <property type="component" value="Unassembled WGS sequence"/>
</dbReference>
<feature type="region of interest" description="Disordered" evidence="1">
    <location>
        <begin position="1"/>
        <end position="42"/>
    </location>
</feature>
<organism evidence="2 3">
    <name type="scientific">Rotaria magnacalcarata</name>
    <dbReference type="NCBI Taxonomy" id="392030"/>
    <lineage>
        <taxon>Eukaryota</taxon>
        <taxon>Metazoa</taxon>
        <taxon>Spiralia</taxon>
        <taxon>Gnathifera</taxon>
        <taxon>Rotifera</taxon>
        <taxon>Eurotatoria</taxon>
        <taxon>Bdelloidea</taxon>
        <taxon>Philodinida</taxon>
        <taxon>Philodinidae</taxon>
        <taxon>Rotaria</taxon>
    </lineage>
</organism>
<reference evidence="2" key="1">
    <citation type="submission" date="2021-02" db="EMBL/GenBank/DDBJ databases">
        <authorList>
            <person name="Nowell W R."/>
        </authorList>
    </citation>
    <scope>NUCLEOTIDE SEQUENCE</scope>
</reference>
<keyword evidence="3" id="KW-1185">Reference proteome</keyword>
<comment type="caution">
    <text evidence="2">The sequence shown here is derived from an EMBL/GenBank/DDBJ whole genome shotgun (WGS) entry which is preliminary data.</text>
</comment>
<evidence type="ECO:0000313" key="2">
    <source>
        <dbReference type="EMBL" id="CAF4544654.1"/>
    </source>
</evidence>
<accession>A0A820Y588</accession>
<evidence type="ECO:0000256" key="1">
    <source>
        <dbReference type="SAM" id="MobiDB-lite"/>
    </source>
</evidence>
<name>A0A820Y588_9BILA</name>
<evidence type="ECO:0000313" key="3">
    <source>
        <dbReference type="Proteomes" id="UP000663866"/>
    </source>
</evidence>
<dbReference type="EMBL" id="CAJOBG010060064">
    <property type="protein sequence ID" value="CAF4544654.1"/>
    <property type="molecule type" value="Genomic_DNA"/>
</dbReference>
<feature type="non-terminal residue" evidence="2">
    <location>
        <position position="42"/>
    </location>
</feature>
<proteinExistence type="predicted"/>
<feature type="compositionally biased region" description="Polar residues" evidence="1">
    <location>
        <begin position="21"/>
        <end position="42"/>
    </location>
</feature>
<gene>
    <name evidence="2" type="ORF">OVN521_LOCUS42927</name>
</gene>
<feature type="compositionally biased region" description="Low complexity" evidence="1">
    <location>
        <begin position="1"/>
        <end position="20"/>
    </location>
</feature>
<protein>
    <submittedName>
        <fullName evidence="2">Uncharacterized protein</fullName>
    </submittedName>
</protein>